<comment type="caution">
    <text evidence="1">The sequence shown here is derived from an EMBL/GenBank/DDBJ whole genome shotgun (WGS) entry which is preliminary data.</text>
</comment>
<protein>
    <recommendedName>
        <fullName evidence="3">Pentapeptide repeat-containing protein</fullName>
    </recommendedName>
</protein>
<evidence type="ECO:0008006" key="3">
    <source>
        <dbReference type="Google" id="ProtNLM"/>
    </source>
</evidence>
<proteinExistence type="predicted"/>
<evidence type="ECO:0000313" key="1">
    <source>
        <dbReference type="EMBL" id="GAA3867692.1"/>
    </source>
</evidence>
<accession>A0ABP7K9I5</accession>
<dbReference type="EMBL" id="BAABDF010000007">
    <property type="protein sequence ID" value="GAA3867692.1"/>
    <property type="molecule type" value="Genomic_DNA"/>
</dbReference>
<reference evidence="2" key="1">
    <citation type="journal article" date="2019" name="Int. J. Syst. Evol. Microbiol.">
        <title>The Global Catalogue of Microorganisms (GCM) 10K type strain sequencing project: providing services to taxonomists for standard genome sequencing and annotation.</title>
        <authorList>
            <consortium name="The Broad Institute Genomics Platform"/>
            <consortium name="The Broad Institute Genome Sequencing Center for Infectious Disease"/>
            <person name="Wu L."/>
            <person name="Ma J."/>
        </authorList>
    </citation>
    <scope>NUCLEOTIDE SEQUENCE [LARGE SCALE GENOMIC DNA]</scope>
    <source>
        <strain evidence="2">JCM 17190</strain>
    </source>
</reference>
<gene>
    <name evidence="1" type="ORF">GCM10022404_17300</name>
</gene>
<dbReference type="RefSeq" id="WP_344846389.1">
    <property type="nucleotide sequence ID" value="NZ_BAABDF010000007.1"/>
</dbReference>
<name>A0ABP7K9I5_9RHOB</name>
<keyword evidence="2" id="KW-1185">Reference proteome</keyword>
<evidence type="ECO:0000313" key="2">
    <source>
        <dbReference type="Proteomes" id="UP001399917"/>
    </source>
</evidence>
<organism evidence="1 2">
    <name type="scientific">Celeribacter arenosi</name>
    <dbReference type="NCBI Taxonomy" id="792649"/>
    <lineage>
        <taxon>Bacteria</taxon>
        <taxon>Pseudomonadati</taxon>
        <taxon>Pseudomonadota</taxon>
        <taxon>Alphaproteobacteria</taxon>
        <taxon>Rhodobacterales</taxon>
        <taxon>Roseobacteraceae</taxon>
        <taxon>Celeribacter</taxon>
    </lineage>
</organism>
<dbReference type="Proteomes" id="UP001399917">
    <property type="component" value="Unassembled WGS sequence"/>
</dbReference>
<sequence length="163" mass="18063">MEEFNPDCENCAALCCFALAFDRGDMFGHDKDAGVPCHRLDGNACSIHDKLADRGYHGCVAFDCLGAGQRTTALFDPTWREDRSVTRAMIAAFSGMRALQEARLMLALAMRGGPVALTDDQKHEAAQWDQRLQSIAEDVDAVSRYDSKPLHEWLQSLAPMVTR</sequence>